<dbReference type="SMART" id="SM00304">
    <property type="entry name" value="HAMP"/>
    <property type="match status" value="1"/>
</dbReference>
<keyword evidence="2" id="KW-0488">Methylation</keyword>
<evidence type="ECO:0000259" key="6">
    <source>
        <dbReference type="PROSITE" id="PS50111"/>
    </source>
</evidence>
<evidence type="ECO:0000256" key="1">
    <source>
        <dbReference type="ARBA" id="ARBA00004370"/>
    </source>
</evidence>
<dbReference type="Pfam" id="PF00672">
    <property type="entry name" value="HAMP"/>
    <property type="match status" value="1"/>
</dbReference>
<keyword evidence="5" id="KW-0812">Transmembrane</keyword>
<gene>
    <name evidence="8" type="ORF">DFR39_10933</name>
</gene>
<evidence type="ECO:0000256" key="3">
    <source>
        <dbReference type="ARBA" id="ARBA00029447"/>
    </source>
</evidence>
<proteinExistence type="inferred from homology"/>
<dbReference type="Pfam" id="PF22673">
    <property type="entry name" value="MCP-like_PDC_1"/>
    <property type="match status" value="1"/>
</dbReference>
<dbReference type="OrthoDB" id="8576332at2"/>
<accession>A0A4R6MV93</accession>
<dbReference type="InterPro" id="IPR004089">
    <property type="entry name" value="MCPsignal_dom"/>
</dbReference>
<dbReference type="SUPFAM" id="SSF58104">
    <property type="entry name" value="Methyl-accepting chemotaxis protein (MCP) signaling domain"/>
    <property type="match status" value="1"/>
</dbReference>
<protein>
    <submittedName>
        <fullName evidence="8">Methyl-accepting chemotaxis protein</fullName>
    </submittedName>
</protein>
<dbReference type="Pfam" id="PF00015">
    <property type="entry name" value="MCPsignal"/>
    <property type="match status" value="1"/>
</dbReference>
<evidence type="ECO:0000256" key="2">
    <source>
        <dbReference type="ARBA" id="ARBA00022481"/>
    </source>
</evidence>
<dbReference type="GO" id="GO:0007165">
    <property type="term" value="P:signal transduction"/>
    <property type="evidence" value="ECO:0007669"/>
    <property type="project" value="UniProtKB-KW"/>
</dbReference>
<evidence type="ECO:0000313" key="9">
    <source>
        <dbReference type="Proteomes" id="UP000295357"/>
    </source>
</evidence>
<dbReference type="PANTHER" id="PTHR43531">
    <property type="entry name" value="PROTEIN ICFG"/>
    <property type="match status" value="1"/>
</dbReference>
<dbReference type="PROSITE" id="PS50885">
    <property type="entry name" value="HAMP"/>
    <property type="match status" value="1"/>
</dbReference>
<dbReference type="CDD" id="cd12913">
    <property type="entry name" value="PDC1_MCP_like"/>
    <property type="match status" value="1"/>
</dbReference>
<dbReference type="PANTHER" id="PTHR43531:SF14">
    <property type="entry name" value="METHYL-ACCEPTING CHEMOTAXIS PROTEIN I-RELATED"/>
    <property type="match status" value="1"/>
</dbReference>
<keyword evidence="9" id="KW-1185">Reference proteome</keyword>
<organism evidence="8 9">
    <name type="scientific">Roseateles asaccharophilus</name>
    <dbReference type="NCBI Taxonomy" id="582607"/>
    <lineage>
        <taxon>Bacteria</taxon>
        <taxon>Pseudomonadati</taxon>
        <taxon>Pseudomonadota</taxon>
        <taxon>Betaproteobacteria</taxon>
        <taxon>Burkholderiales</taxon>
        <taxon>Sphaerotilaceae</taxon>
        <taxon>Roseateles</taxon>
    </lineage>
</organism>
<dbReference type="GO" id="GO:0006935">
    <property type="term" value="P:chemotaxis"/>
    <property type="evidence" value="ECO:0007669"/>
    <property type="project" value="TreeGrafter"/>
</dbReference>
<keyword evidence="5" id="KW-0472">Membrane</keyword>
<evidence type="ECO:0000256" key="4">
    <source>
        <dbReference type="PROSITE-ProRule" id="PRU00284"/>
    </source>
</evidence>
<dbReference type="InterPro" id="IPR051310">
    <property type="entry name" value="MCP_chemotaxis"/>
</dbReference>
<comment type="subcellular location">
    <subcellularLocation>
        <location evidence="1">Membrane</location>
    </subcellularLocation>
</comment>
<comment type="caution">
    <text evidence="8">The sequence shown here is derived from an EMBL/GenBank/DDBJ whole genome shotgun (WGS) entry which is preliminary data.</text>
</comment>
<dbReference type="CDD" id="cd06225">
    <property type="entry name" value="HAMP"/>
    <property type="match status" value="1"/>
</dbReference>
<evidence type="ECO:0000313" key="8">
    <source>
        <dbReference type="EMBL" id="TDP06360.1"/>
    </source>
</evidence>
<dbReference type="Gene3D" id="1.10.287.950">
    <property type="entry name" value="Methyl-accepting chemotaxis protein"/>
    <property type="match status" value="1"/>
</dbReference>
<name>A0A4R6MV93_9BURK</name>
<feature type="domain" description="Methyl-accepting transducer" evidence="6">
    <location>
        <begin position="408"/>
        <end position="637"/>
    </location>
</feature>
<evidence type="ECO:0000256" key="5">
    <source>
        <dbReference type="SAM" id="Phobius"/>
    </source>
</evidence>
<dbReference type="CDD" id="cd11386">
    <property type="entry name" value="MCP_signal"/>
    <property type="match status" value="1"/>
</dbReference>
<reference evidence="8 9" key="1">
    <citation type="submission" date="2019-03" db="EMBL/GenBank/DDBJ databases">
        <title>Genomic Encyclopedia of Type Strains, Phase IV (KMG-IV): sequencing the most valuable type-strain genomes for metagenomic binning, comparative biology and taxonomic classification.</title>
        <authorList>
            <person name="Goeker M."/>
        </authorList>
    </citation>
    <scope>NUCLEOTIDE SEQUENCE [LARGE SCALE GENOMIC DNA]</scope>
    <source>
        <strain evidence="8 9">DSM 25082</strain>
    </source>
</reference>
<comment type="similarity">
    <text evidence="3">Belongs to the methyl-accepting chemotaxis (MCP) protein family.</text>
</comment>
<dbReference type="RefSeq" id="WP_133604976.1">
    <property type="nucleotide sequence ID" value="NZ_JAUFPJ010000003.1"/>
</dbReference>
<dbReference type="FunFam" id="1.10.287.950:FF:000001">
    <property type="entry name" value="Methyl-accepting chemotaxis sensory transducer"/>
    <property type="match status" value="1"/>
</dbReference>
<dbReference type="GO" id="GO:0004888">
    <property type="term" value="F:transmembrane signaling receptor activity"/>
    <property type="evidence" value="ECO:0007669"/>
    <property type="project" value="TreeGrafter"/>
</dbReference>
<dbReference type="Gene3D" id="3.30.450.20">
    <property type="entry name" value="PAS domain"/>
    <property type="match status" value="2"/>
</dbReference>
<dbReference type="SMART" id="SM00283">
    <property type="entry name" value="MA"/>
    <property type="match status" value="1"/>
</dbReference>
<dbReference type="InterPro" id="IPR003660">
    <property type="entry name" value="HAMP_dom"/>
</dbReference>
<dbReference type="GO" id="GO:0005886">
    <property type="term" value="C:plasma membrane"/>
    <property type="evidence" value="ECO:0007669"/>
    <property type="project" value="TreeGrafter"/>
</dbReference>
<sequence length="656" mass="69602">MLEHALPSASAYARLQRLPLRHKIALTVALLLLLSLATTATVIGVKSSLSAQQAAHDLARARTQNAAGAVQTSIAANLSAVRVLAKSMARTRSVDQALARDQIDELTRALLDEAPDFIGAAVTWEPNALDGKDAEFADQKPRFDASGRFMPYWTRRSDGSHHVEPIVFGTGPGDNDWYDVPKRTLKPFFTEPYNYPIEGKDVLMASLVAPILIQGQFRGTASADFTVQQLSKLLAELQTLPGGQLTLLSNGGLYATHAQSARLGKPAEELPKTLLSDVAAGRSHAFETGDRAYVCEPVRVHPEIAPWSICMDYPLSEAKAVARELVAWAVGTAVVLAGLAMVILLGLLHRLTSPLRDLAGAMRDLASGDADLRRRLRVRSRDELGEIAQGFNGFVEKVNDSMLQIRATAGSVQVASSEIATGNTDLSARTEQTAANLQKTASAMEEIASTVRHTAQTAEEAARLAAEASEVAQRGGREVTGVVQTMEAIQQSSRRIADIIGVIDGIAFQTNILALNAAVEAARAGEQGRGFAVVASEVRSLAGRSAGAAKEIKTLINDSVERVSAGAHEVSKTGHTMNEAVQAAIRVASLVGNISTATREQSAGVEDVNAALAQLDQMTQQNAALVEQSSAAALSLREQADSLGSVVASFRMDEGS</sequence>
<keyword evidence="4" id="KW-0807">Transducer</keyword>
<keyword evidence="5" id="KW-1133">Transmembrane helix</keyword>
<dbReference type="EMBL" id="SNXE01000009">
    <property type="protein sequence ID" value="TDP06360.1"/>
    <property type="molecule type" value="Genomic_DNA"/>
</dbReference>
<dbReference type="Proteomes" id="UP000295357">
    <property type="component" value="Unassembled WGS sequence"/>
</dbReference>
<dbReference type="AlphaFoldDB" id="A0A4R6MV93"/>
<feature type="transmembrane region" description="Helical" evidence="5">
    <location>
        <begin position="325"/>
        <end position="348"/>
    </location>
</feature>
<evidence type="ECO:0000259" key="7">
    <source>
        <dbReference type="PROSITE" id="PS50885"/>
    </source>
</evidence>
<dbReference type="PROSITE" id="PS50111">
    <property type="entry name" value="CHEMOTAXIS_TRANSDUC_2"/>
    <property type="match status" value="1"/>
</dbReference>
<feature type="domain" description="HAMP" evidence="7">
    <location>
        <begin position="349"/>
        <end position="403"/>
    </location>
</feature>